<dbReference type="EMBL" id="BNAF01000004">
    <property type="protein sequence ID" value="GHE30898.1"/>
    <property type="molecule type" value="Genomic_DNA"/>
</dbReference>
<evidence type="ECO:0000256" key="2">
    <source>
        <dbReference type="ARBA" id="ARBA00023125"/>
    </source>
</evidence>
<sequence length="252" mass="28619">MAHFVEGIYQFELPNLPEEIALFNDGLPALIVLPRNDLGSMCRVQHQPISLGPIWFTAGAINHSYWLPPCVADGEKLTIVRFFPSAWQALFGKTAFMQPYVHSLATYHAELALFFNEIYLAPCLVAALESQLLKLCKLSSVDHTASAFDELAIAMQAGNARSKAVQERSLRSHLHPKWVQRQFKQRLGMSPYQFEQLQRFLAAYQCLQENTVSSLHAVADVCGYYDANHLVKDFNKYLGISPRQYFKKSVRH</sequence>
<feature type="domain" description="HTH araC/xylS-type" evidence="4">
    <location>
        <begin position="149"/>
        <end position="248"/>
    </location>
</feature>
<reference evidence="6" key="1">
    <citation type="journal article" date="2019" name="Int. J. Syst. Evol. Microbiol.">
        <title>The Global Catalogue of Microorganisms (GCM) 10K type strain sequencing project: providing services to taxonomists for standard genome sequencing and annotation.</title>
        <authorList>
            <consortium name="The Broad Institute Genomics Platform"/>
            <consortium name="The Broad Institute Genome Sequencing Center for Infectious Disease"/>
            <person name="Wu L."/>
            <person name="Ma J."/>
        </authorList>
    </citation>
    <scope>NUCLEOTIDE SEQUENCE [LARGE SCALE GENOMIC DNA]</scope>
    <source>
        <strain evidence="6">CGMCC 1.12966</strain>
    </source>
</reference>
<dbReference type="InterPro" id="IPR050204">
    <property type="entry name" value="AraC_XylS_family_regulators"/>
</dbReference>
<keyword evidence="3" id="KW-0804">Transcription</keyword>
<dbReference type="PROSITE" id="PS01124">
    <property type="entry name" value="HTH_ARAC_FAMILY_2"/>
    <property type="match status" value="1"/>
</dbReference>
<dbReference type="PANTHER" id="PTHR46796">
    <property type="entry name" value="HTH-TYPE TRANSCRIPTIONAL ACTIVATOR RHAS-RELATED"/>
    <property type="match status" value="1"/>
</dbReference>
<evidence type="ECO:0000256" key="1">
    <source>
        <dbReference type="ARBA" id="ARBA00023015"/>
    </source>
</evidence>
<keyword evidence="6" id="KW-1185">Reference proteome</keyword>
<proteinExistence type="predicted"/>
<dbReference type="SUPFAM" id="SSF46689">
    <property type="entry name" value="Homeodomain-like"/>
    <property type="match status" value="1"/>
</dbReference>
<dbReference type="SMART" id="SM00342">
    <property type="entry name" value="HTH_ARAC"/>
    <property type="match status" value="1"/>
</dbReference>
<comment type="caution">
    <text evidence="5">The sequence shown here is derived from an EMBL/GenBank/DDBJ whole genome shotgun (WGS) entry which is preliminary data.</text>
</comment>
<evidence type="ECO:0000313" key="5">
    <source>
        <dbReference type="EMBL" id="GHE30898.1"/>
    </source>
</evidence>
<evidence type="ECO:0000259" key="4">
    <source>
        <dbReference type="PROSITE" id="PS01124"/>
    </source>
</evidence>
<evidence type="ECO:0000313" key="6">
    <source>
        <dbReference type="Proteomes" id="UP000620550"/>
    </source>
</evidence>
<dbReference type="Proteomes" id="UP000620550">
    <property type="component" value="Unassembled WGS sequence"/>
</dbReference>
<evidence type="ECO:0000256" key="3">
    <source>
        <dbReference type="ARBA" id="ARBA00023163"/>
    </source>
</evidence>
<dbReference type="InterPro" id="IPR009057">
    <property type="entry name" value="Homeodomain-like_sf"/>
</dbReference>
<dbReference type="InterPro" id="IPR018060">
    <property type="entry name" value="HTH_AraC"/>
</dbReference>
<protein>
    <recommendedName>
        <fullName evidence="4">HTH araC/xylS-type domain-containing protein</fullName>
    </recommendedName>
</protein>
<keyword evidence="1" id="KW-0805">Transcription regulation</keyword>
<name>A0ABQ3HWU7_9SPHI</name>
<gene>
    <name evidence="5" type="ORF">GCM10017764_12400</name>
</gene>
<keyword evidence="2" id="KW-0238">DNA-binding</keyword>
<dbReference type="Gene3D" id="1.10.10.60">
    <property type="entry name" value="Homeodomain-like"/>
    <property type="match status" value="1"/>
</dbReference>
<dbReference type="Pfam" id="PF12833">
    <property type="entry name" value="HTH_18"/>
    <property type="match status" value="1"/>
</dbReference>
<organism evidence="5 6">
    <name type="scientific">Sphingobacterium griseoflavum</name>
    <dbReference type="NCBI Taxonomy" id="1474952"/>
    <lineage>
        <taxon>Bacteria</taxon>
        <taxon>Pseudomonadati</taxon>
        <taxon>Bacteroidota</taxon>
        <taxon>Sphingobacteriia</taxon>
        <taxon>Sphingobacteriales</taxon>
        <taxon>Sphingobacteriaceae</taxon>
        <taxon>Sphingobacterium</taxon>
    </lineage>
</organism>
<dbReference type="PANTHER" id="PTHR46796:SF13">
    <property type="entry name" value="HTH-TYPE TRANSCRIPTIONAL ACTIVATOR RHAS"/>
    <property type="match status" value="1"/>
</dbReference>
<accession>A0ABQ3HWU7</accession>